<dbReference type="InterPro" id="IPR008030">
    <property type="entry name" value="NmrA-like"/>
</dbReference>
<dbReference type="EMBL" id="JAGGMQ010000001">
    <property type="protein sequence ID" value="MBP2167107.1"/>
    <property type="molecule type" value="Genomic_DNA"/>
</dbReference>
<name>A0ABS4P4L3_9GAMM</name>
<dbReference type="Pfam" id="PF05368">
    <property type="entry name" value="NmrA"/>
    <property type="match status" value="1"/>
</dbReference>
<dbReference type="CDD" id="cd05259">
    <property type="entry name" value="PCBER_SDR_a"/>
    <property type="match status" value="1"/>
</dbReference>
<feature type="domain" description="NmrA-like" evidence="4">
    <location>
        <begin position="11"/>
        <end position="272"/>
    </location>
</feature>
<keyword evidence="3" id="KW-1133">Transmembrane helix</keyword>
<dbReference type="InterPro" id="IPR036291">
    <property type="entry name" value="NAD(P)-bd_dom_sf"/>
</dbReference>
<proteinExistence type="predicted"/>
<evidence type="ECO:0000256" key="3">
    <source>
        <dbReference type="SAM" id="Phobius"/>
    </source>
</evidence>
<dbReference type="Gene3D" id="3.90.25.10">
    <property type="entry name" value="UDP-galactose 4-epimerase, domain 1"/>
    <property type="match status" value="1"/>
</dbReference>
<evidence type="ECO:0000313" key="6">
    <source>
        <dbReference type="Proteomes" id="UP001195624"/>
    </source>
</evidence>
<keyword evidence="6" id="KW-1185">Reference proteome</keyword>
<gene>
    <name evidence="5" type="ORF">J2125_000299</name>
</gene>
<evidence type="ECO:0000256" key="2">
    <source>
        <dbReference type="ARBA" id="ARBA00023002"/>
    </source>
</evidence>
<dbReference type="InterPro" id="IPR051609">
    <property type="entry name" value="NmrA/Isoflavone_reductase-like"/>
</dbReference>
<dbReference type="PANTHER" id="PTHR47706">
    <property type="entry name" value="NMRA-LIKE FAMILY PROTEIN"/>
    <property type="match status" value="1"/>
</dbReference>
<evidence type="ECO:0000259" key="4">
    <source>
        <dbReference type="Pfam" id="PF05368"/>
    </source>
</evidence>
<sequence>MNDSDMRQWQNILILGAGELGMAMLAGFIRQRQQHPALRLSVLLRPASLTNPHPASQARLKQFAEWGVTVITADFARQTTAELSHCFAPFDAIINCSGFVGGAGTQLKITRAVLDAGVARYFPWQFGVDYDQIGKGSGQPVWDEQLAVREILRAQQQTQWVIVSTGMFTSYLFEPSFGIVDWQQQRIYAPGAADYALTLTTPEDIGQLTAQIFCHQPAFNNAVVYIAGDTLTYRQLTRVLSEHYGVPFTLQVLSHQSLQQTAAATPGDLAAAYRLAFARAEGVAWEKADSFNARHGIEVTDVAQWLTDNRPSLNGPIAL</sequence>
<keyword evidence="2" id="KW-0560">Oxidoreductase</keyword>
<keyword evidence="1" id="KW-0521">NADP</keyword>
<dbReference type="RefSeq" id="WP_017802003.1">
    <property type="nucleotide sequence ID" value="NZ_JAGGMQ010000001.1"/>
</dbReference>
<dbReference type="Gene3D" id="3.40.50.720">
    <property type="entry name" value="NAD(P)-binding Rossmann-like Domain"/>
    <property type="match status" value="1"/>
</dbReference>
<feature type="transmembrane region" description="Helical" evidence="3">
    <location>
        <begin position="12"/>
        <end position="29"/>
    </location>
</feature>
<keyword evidence="3" id="KW-0472">Membrane</keyword>
<protein>
    <recommendedName>
        <fullName evidence="4">NmrA-like domain-containing protein</fullName>
    </recommendedName>
</protein>
<dbReference type="Proteomes" id="UP001195624">
    <property type="component" value="Unassembled WGS sequence"/>
</dbReference>
<reference evidence="6" key="1">
    <citation type="submission" date="2023-07" db="EMBL/GenBank/DDBJ databases">
        <title>Genome mining of underrepresented organisms for secondary metabolites.</title>
        <authorList>
            <person name="D'Agostino P.M."/>
        </authorList>
    </citation>
    <scope>NUCLEOTIDE SEQUENCE [LARGE SCALE GENOMIC DNA]</scope>
    <source>
        <strain evidence="6">WS4403</strain>
    </source>
</reference>
<accession>A0ABS4P4L3</accession>
<evidence type="ECO:0000256" key="1">
    <source>
        <dbReference type="ARBA" id="ARBA00022857"/>
    </source>
</evidence>
<comment type="caution">
    <text evidence="5">The sequence shown here is derived from an EMBL/GenBank/DDBJ whole genome shotgun (WGS) entry which is preliminary data.</text>
</comment>
<organism evidence="5 6">
    <name type="scientific">Winslowiella toletana</name>
    <dbReference type="NCBI Taxonomy" id="92490"/>
    <lineage>
        <taxon>Bacteria</taxon>
        <taxon>Pseudomonadati</taxon>
        <taxon>Pseudomonadota</taxon>
        <taxon>Gammaproteobacteria</taxon>
        <taxon>Enterobacterales</taxon>
        <taxon>Erwiniaceae</taxon>
        <taxon>Winslowiella</taxon>
    </lineage>
</organism>
<keyword evidence="3" id="KW-0812">Transmembrane</keyword>
<dbReference type="InterPro" id="IPR045312">
    <property type="entry name" value="PCBER-like"/>
</dbReference>
<dbReference type="PANTHER" id="PTHR47706:SF6">
    <property type="entry name" value="NMRA-LIKE FAMILY PROTEIN (AFU_ORTHOLOGUE AFUA_6G00280)"/>
    <property type="match status" value="1"/>
</dbReference>
<evidence type="ECO:0000313" key="5">
    <source>
        <dbReference type="EMBL" id="MBP2167107.1"/>
    </source>
</evidence>
<dbReference type="SUPFAM" id="SSF51735">
    <property type="entry name" value="NAD(P)-binding Rossmann-fold domains"/>
    <property type="match status" value="1"/>
</dbReference>